<evidence type="ECO:0000313" key="3">
    <source>
        <dbReference type="Ensembl" id="ENSELUP00000084130.1"/>
    </source>
</evidence>
<organism evidence="3 4">
    <name type="scientific">Esox lucius</name>
    <name type="common">Northern pike</name>
    <dbReference type="NCBI Taxonomy" id="8010"/>
    <lineage>
        <taxon>Eukaryota</taxon>
        <taxon>Metazoa</taxon>
        <taxon>Chordata</taxon>
        <taxon>Craniata</taxon>
        <taxon>Vertebrata</taxon>
        <taxon>Euteleostomi</taxon>
        <taxon>Actinopterygii</taxon>
        <taxon>Neopterygii</taxon>
        <taxon>Teleostei</taxon>
        <taxon>Protacanthopterygii</taxon>
        <taxon>Esociformes</taxon>
        <taxon>Esocidae</taxon>
        <taxon>Esox</taxon>
    </lineage>
</organism>
<gene>
    <name evidence="3" type="primary">RGCC</name>
</gene>
<evidence type="ECO:0000256" key="1">
    <source>
        <dbReference type="SAM" id="MobiDB-lite"/>
    </source>
</evidence>
<sequence>MKTLAVLTICAILSVSMSTNDLDPDVTVDSTPDPAAESTPDADSSSSSSSASDSSASDSSASDSSASDSSASDSSSSSSSSSESASVSAEATTEEPADAMEPEVIMKRDLASVLLRRKRAVGPTAGALTLTQVERLVHFHLCPKWRPITFKVCRDNKKPFAMPTSLTSQDNLTITLWRMRKVRIADYCIFGQHTVFKCCPFIQHGRCSHHDLETNHSYSNCCVIDD</sequence>
<accession>A0AAY5K7C0</accession>
<feature type="chain" id="PRO_5044196293" evidence="2">
    <location>
        <begin position="19"/>
        <end position="226"/>
    </location>
</feature>
<reference evidence="3" key="2">
    <citation type="submission" date="2025-08" db="UniProtKB">
        <authorList>
            <consortium name="Ensembl"/>
        </authorList>
    </citation>
    <scope>IDENTIFICATION</scope>
</reference>
<evidence type="ECO:0000313" key="4">
    <source>
        <dbReference type="Proteomes" id="UP000265140"/>
    </source>
</evidence>
<feature type="compositionally biased region" description="Acidic residues" evidence="1">
    <location>
        <begin position="92"/>
        <end position="101"/>
    </location>
</feature>
<name>A0AAY5K7C0_ESOLU</name>
<reference evidence="3 4" key="1">
    <citation type="submission" date="2020-02" db="EMBL/GenBank/DDBJ databases">
        <title>Esox lucius (northern pike) genome, fEsoLuc1, primary haplotype.</title>
        <authorList>
            <person name="Myers G."/>
            <person name="Karagic N."/>
            <person name="Meyer A."/>
            <person name="Pippel M."/>
            <person name="Reichard M."/>
            <person name="Winkler S."/>
            <person name="Tracey A."/>
            <person name="Sims Y."/>
            <person name="Howe K."/>
            <person name="Rhie A."/>
            <person name="Formenti G."/>
            <person name="Durbin R."/>
            <person name="Fedrigo O."/>
            <person name="Jarvis E.D."/>
        </authorList>
    </citation>
    <scope>NUCLEOTIDE SEQUENCE [LARGE SCALE GENOMIC DNA]</scope>
</reference>
<dbReference type="AlphaFoldDB" id="A0AAY5K7C0"/>
<protein>
    <submittedName>
        <fullName evidence="3">Uncharacterized protein</fullName>
    </submittedName>
</protein>
<keyword evidence="4" id="KW-1185">Reference proteome</keyword>
<feature type="compositionally biased region" description="Low complexity" evidence="1">
    <location>
        <begin position="25"/>
        <end position="91"/>
    </location>
</feature>
<reference evidence="3" key="3">
    <citation type="submission" date="2025-09" db="UniProtKB">
        <authorList>
            <consortium name="Ensembl"/>
        </authorList>
    </citation>
    <scope>IDENTIFICATION</scope>
</reference>
<feature type="region of interest" description="Disordered" evidence="1">
    <location>
        <begin position="18"/>
        <end position="103"/>
    </location>
</feature>
<proteinExistence type="predicted"/>
<feature type="signal peptide" evidence="2">
    <location>
        <begin position="1"/>
        <end position="18"/>
    </location>
</feature>
<dbReference type="Ensembl" id="ENSELUT00000107845.1">
    <property type="protein sequence ID" value="ENSELUP00000084130.1"/>
    <property type="gene ID" value="ENSELUG00000038752.1"/>
</dbReference>
<keyword evidence="2" id="KW-0732">Signal</keyword>
<dbReference type="Proteomes" id="UP000265140">
    <property type="component" value="Chromosome 9"/>
</dbReference>
<evidence type="ECO:0000256" key="2">
    <source>
        <dbReference type="SAM" id="SignalP"/>
    </source>
</evidence>